<dbReference type="EMBL" id="JDRX01000006">
    <property type="protein sequence ID" value="KGN02635.1"/>
    <property type="molecule type" value="Genomic_DNA"/>
</dbReference>
<feature type="transmembrane region" description="Helical" evidence="1">
    <location>
        <begin position="7"/>
        <end position="25"/>
    </location>
</feature>
<evidence type="ECO:0000313" key="2">
    <source>
        <dbReference type="EMBL" id="KGN02635.1"/>
    </source>
</evidence>
<protein>
    <submittedName>
        <fullName evidence="2">Uncharacterized protein</fullName>
    </submittedName>
</protein>
<keyword evidence="1" id="KW-1133">Transmembrane helix</keyword>
<evidence type="ECO:0000256" key="1">
    <source>
        <dbReference type="SAM" id="Phobius"/>
    </source>
</evidence>
<dbReference type="AlphaFoldDB" id="A0AA88ZT08"/>
<dbReference type="Proteomes" id="UP000030016">
    <property type="component" value="Unassembled WGS sequence"/>
</dbReference>
<dbReference type="RefSeq" id="WP_039249221.1">
    <property type="nucleotide sequence ID" value="NZ_JDRX01000006.1"/>
</dbReference>
<evidence type="ECO:0000313" key="3">
    <source>
        <dbReference type="Proteomes" id="UP000030016"/>
    </source>
</evidence>
<keyword evidence="1" id="KW-0472">Membrane</keyword>
<comment type="caution">
    <text evidence="2">The sequence shown here is derived from an EMBL/GenBank/DDBJ whole genome shotgun (WGS) entry which is preliminary data.</text>
</comment>
<keyword evidence="1" id="KW-0812">Transmembrane</keyword>
<organism evidence="2 3">
    <name type="scientific">Clostridium novyi A str. 4570</name>
    <dbReference type="NCBI Taxonomy" id="1444290"/>
    <lineage>
        <taxon>Bacteria</taxon>
        <taxon>Bacillati</taxon>
        <taxon>Bacillota</taxon>
        <taxon>Clostridia</taxon>
        <taxon>Eubacteriales</taxon>
        <taxon>Clostridiaceae</taxon>
        <taxon>Clostridium</taxon>
    </lineage>
</organism>
<reference evidence="2 3" key="1">
    <citation type="submission" date="2014-01" db="EMBL/GenBank/DDBJ databases">
        <title>Plasmidome dynamics in the species complex Clostridium novyi sensu lato converts strains of independent lineages into distinctly different pathogens.</title>
        <authorList>
            <person name="Skarin H."/>
            <person name="Segerman B."/>
        </authorList>
    </citation>
    <scope>NUCLEOTIDE SEQUENCE [LARGE SCALE GENOMIC DNA]</scope>
    <source>
        <strain evidence="2 3">4570</strain>
    </source>
</reference>
<sequence length="138" mass="15658">MIRKNKSLLIIGLGVLTLVIIYLISNNMKYKRFSDFIGNNEQKISKVEMVNGSNGKTVVSTDKAKIQELITLLNNERYKKSSDQHEIVGYNFGLTFYADNKKVLQITSIGDRANVNGVYYNVTTGKLDKLGKWYKSLL</sequence>
<gene>
    <name evidence="2" type="ORF">Z969_03860</name>
</gene>
<name>A0AA88ZT08_CLONO</name>
<accession>A0AA88ZT08</accession>
<proteinExistence type="predicted"/>